<keyword evidence="4 6" id="KW-1133">Transmembrane helix</keyword>
<dbReference type="InterPro" id="IPR052027">
    <property type="entry name" value="PspC"/>
</dbReference>
<feature type="transmembrane region" description="Helical" evidence="6">
    <location>
        <begin position="33"/>
        <end position="57"/>
    </location>
</feature>
<name>A0A495A739_9BACI</name>
<dbReference type="Proteomes" id="UP000269301">
    <property type="component" value="Unassembled WGS sequence"/>
</dbReference>
<keyword evidence="3 6" id="KW-0812">Transmembrane</keyword>
<evidence type="ECO:0000256" key="4">
    <source>
        <dbReference type="ARBA" id="ARBA00022989"/>
    </source>
</evidence>
<dbReference type="RefSeq" id="WP_121203190.1">
    <property type="nucleotide sequence ID" value="NZ_RBZP01000002.1"/>
</dbReference>
<comment type="caution">
    <text evidence="8">The sequence shown here is derived from an EMBL/GenBank/DDBJ whole genome shotgun (WGS) entry which is preliminary data.</text>
</comment>
<keyword evidence="2" id="KW-1003">Cell membrane</keyword>
<sequence>MKRLYRSTSNRMVAGVLGGLGEYFNIDATLLRLIFLVLLFASFFTFGFAYLLAIFIIPNDDSIY</sequence>
<dbReference type="PANTHER" id="PTHR33885:SF3">
    <property type="entry name" value="PHAGE SHOCK PROTEIN C"/>
    <property type="match status" value="1"/>
</dbReference>
<keyword evidence="5 6" id="KW-0472">Membrane</keyword>
<evidence type="ECO:0000313" key="8">
    <source>
        <dbReference type="EMBL" id="RKQ35559.1"/>
    </source>
</evidence>
<comment type="subcellular location">
    <subcellularLocation>
        <location evidence="1">Cell membrane</location>
        <topology evidence="1">Single-pass membrane protein</topology>
    </subcellularLocation>
</comment>
<feature type="domain" description="Phage shock protein PspC N-terminal" evidence="7">
    <location>
        <begin position="2"/>
        <end position="59"/>
    </location>
</feature>
<keyword evidence="9" id="KW-1185">Reference proteome</keyword>
<dbReference type="PANTHER" id="PTHR33885">
    <property type="entry name" value="PHAGE SHOCK PROTEIN C"/>
    <property type="match status" value="1"/>
</dbReference>
<dbReference type="InterPro" id="IPR007168">
    <property type="entry name" value="Phageshock_PspC_N"/>
</dbReference>
<reference evidence="8 9" key="1">
    <citation type="journal article" date="2016" name="Int. J. Syst. Evol. Microbiol.">
        <title>Oceanobacillus halophilus sp. nov., a novel moderately halophilic bacterium from a hypersaline lake.</title>
        <authorList>
            <person name="Amoozegar M.A."/>
            <person name="Bagheri M."/>
            <person name="Makhdoumi A."/>
            <person name="Nikou M.M."/>
            <person name="Fazeli S.A.S."/>
            <person name="Schumann P."/>
            <person name="Sproer C."/>
            <person name="Sanchez-Porro C."/>
            <person name="Ventosa A."/>
        </authorList>
    </citation>
    <scope>NUCLEOTIDE SEQUENCE [LARGE SCALE GENOMIC DNA]</scope>
    <source>
        <strain evidence="8 9">DSM 23996</strain>
    </source>
</reference>
<dbReference type="AlphaFoldDB" id="A0A495A739"/>
<evidence type="ECO:0000256" key="2">
    <source>
        <dbReference type="ARBA" id="ARBA00022475"/>
    </source>
</evidence>
<evidence type="ECO:0000313" key="9">
    <source>
        <dbReference type="Proteomes" id="UP000269301"/>
    </source>
</evidence>
<evidence type="ECO:0000256" key="1">
    <source>
        <dbReference type="ARBA" id="ARBA00004162"/>
    </source>
</evidence>
<dbReference type="Pfam" id="PF04024">
    <property type="entry name" value="PspC"/>
    <property type="match status" value="1"/>
</dbReference>
<proteinExistence type="predicted"/>
<gene>
    <name evidence="8" type="ORF">D8M06_04585</name>
</gene>
<accession>A0A495A739</accession>
<dbReference type="EMBL" id="RBZP01000002">
    <property type="protein sequence ID" value="RKQ35559.1"/>
    <property type="molecule type" value="Genomic_DNA"/>
</dbReference>
<evidence type="ECO:0000256" key="3">
    <source>
        <dbReference type="ARBA" id="ARBA00022692"/>
    </source>
</evidence>
<evidence type="ECO:0000256" key="5">
    <source>
        <dbReference type="ARBA" id="ARBA00023136"/>
    </source>
</evidence>
<evidence type="ECO:0000259" key="7">
    <source>
        <dbReference type="Pfam" id="PF04024"/>
    </source>
</evidence>
<protein>
    <submittedName>
        <fullName evidence="8">PspC domain-containing protein</fullName>
    </submittedName>
</protein>
<evidence type="ECO:0000256" key="6">
    <source>
        <dbReference type="SAM" id="Phobius"/>
    </source>
</evidence>
<organism evidence="8 9">
    <name type="scientific">Oceanobacillus halophilus</name>
    <dbReference type="NCBI Taxonomy" id="930130"/>
    <lineage>
        <taxon>Bacteria</taxon>
        <taxon>Bacillati</taxon>
        <taxon>Bacillota</taxon>
        <taxon>Bacilli</taxon>
        <taxon>Bacillales</taxon>
        <taxon>Bacillaceae</taxon>
        <taxon>Oceanobacillus</taxon>
    </lineage>
</organism>
<dbReference type="GO" id="GO:0005886">
    <property type="term" value="C:plasma membrane"/>
    <property type="evidence" value="ECO:0007669"/>
    <property type="project" value="UniProtKB-SubCell"/>
</dbReference>